<feature type="compositionally biased region" description="Low complexity" evidence="2">
    <location>
        <begin position="353"/>
        <end position="366"/>
    </location>
</feature>
<keyword evidence="1" id="KW-0175">Coiled coil</keyword>
<evidence type="ECO:0000256" key="2">
    <source>
        <dbReference type="SAM" id="MobiDB-lite"/>
    </source>
</evidence>
<feature type="region of interest" description="Disordered" evidence="2">
    <location>
        <begin position="463"/>
        <end position="484"/>
    </location>
</feature>
<feature type="compositionally biased region" description="Low complexity" evidence="2">
    <location>
        <begin position="170"/>
        <end position="180"/>
    </location>
</feature>
<dbReference type="HOGENOM" id="CLU_642677_0_0_1"/>
<reference evidence="4 5" key="1">
    <citation type="journal article" date="2012" name="BMC Genomics">
        <title>Comparative genomics of the white-rot fungi, Phanerochaete carnosa and P. chrysosporium, to elucidate the genetic basis of the distinct wood types they colonize.</title>
        <authorList>
            <person name="Suzuki H."/>
            <person name="MacDonald J."/>
            <person name="Syed K."/>
            <person name="Salamov A."/>
            <person name="Hori C."/>
            <person name="Aerts A."/>
            <person name="Henrissat B."/>
            <person name="Wiebenga A."/>
            <person name="vanKuyk P.A."/>
            <person name="Barry K."/>
            <person name="Lindquist E."/>
            <person name="LaButti K."/>
            <person name="Lapidus A."/>
            <person name="Lucas S."/>
            <person name="Coutinho P."/>
            <person name="Gong Y."/>
            <person name="Samejima M."/>
            <person name="Mahadevan R."/>
            <person name="Abou-Zaid M."/>
            <person name="de Vries R.P."/>
            <person name="Igarashi K."/>
            <person name="Yadav J.S."/>
            <person name="Grigoriev I.V."/>
            <person name="Master E.R."/>
        </authorList>
    </citation>
    <scope>NUCLEOTIDE SEQUENCE [LARGE SCALE GENOMIC DNA]</scope>
    <source>
        <strain evidence="4 5">HHB-10118-sp</strain>
    </source>
</reference>
<keyword evidence="3" id="KW-1133">Transmembrane helix</keyword>
<feature type="compositionally biased region" description="Low complexity" evidence="2">
    <location>
        <begin position="379"/>
        <end position="396"/>
    </location>
</feature>
<evidence type="ECO:0000256" key="1">
    <source>
        <dbReference type="SAM" id="Coils"/>
    </source>
</evidence>
<dbReference type="AlphaFoldDB" id="K5WTY8"/>
<evidence type="ECO:0000256" key="3">
    <source>
        <dbReference type="SAM" id="Phobius"/>
    </source>
</evidence>
<organism evidence="4 5">
    <name type="scientific">Phanerochaete carnosa (strain HHB-10118-sp)</name>
    <name type="common">White-rot fungus</name>
    <name type="synonym">Peniophora carnosa</name>
    <dbReference type="NCBI Taxonomy" id="650164"/>
    <lineage>
        <taxon>Eukaryota</taxon>
        <taxon>Fungi</taxon>
        <taxon>Dikarya</taxon>
        <taxon>Basidiomycota</taxon>
        <taxon>Agaricomycotina</taxon>
        <taxon>Agaricomycetes</taxon>
        <taxon>Polyporales</taxon>
        <taxon>Phanerochaetaceae</taxon>
        <taxon>Phanerochaete</taxon>
    </lineage>
</organism>
<dbReference type="KEGG" id="pco:PHACADRAFT_209731"/>
<gene>
    <name evidence="4" type="ORF">PHACADRAFT_209731</name>
</gene>
<sequence length="484" mass="51797">MPTYIFDDYFGDERPGVATAVPTFLPAVNQWDPIGGTCASCTLSTNLDTPINPTKAQNGTWHSVTVSPDEPETTITITFSGTAVTAYCILPPDLGPWITSYMNMSFILDDDTVGKFERTASGTDWTYNYPVFSTSNLENKQHTFVVQPRADVNTSYMVFDYFTYDFEDPSPTSAPSISPSSPEPASPQTSSTSSSSSELLASPPSGSPSTPSSDPSPNSSSTSSSDSAPNLSSTSPTVSSAPNSPSLSSVNSVLHPSSEFIPGHSASSSSTSFIGPTLGSNLSLSNHSSMPVGAIIGGVVGGVAFILFGLLALWYIWRRRARTRERLVAYEAKEAIYEVSYPATTPFLANEPATSSEASKQSASVSPAPRPSDHSASGSRWESTTLLSSSSQWPSSAEGKRALADASLQRMIEMERQVAQDEGRVDGEENGRLQREIEALQAQVHQLNMALEQQAEEIRQAALYDEAPPSYEAELERRSTAGRS</sequence>
<evidence type="ECO:0000313" key="4">
    <source>
        <dbReference type="EMBL" id="EKM53887.1"/>
    </source>
</evidence>
<keyword evidence="3" id="KW-0812">Transmembrane</keyword>
<accession>K5WTY8</accession>
<dbReference type="OrthoDB" id="3270641at2759"/>
<feature type="transmembrane region" description="Helical" evidence="3">
    <location>
        <begin position="292"/>
        <end position="317"/>
    </location>
</feature>
<feature type="region of interest" description="Disordered" evidence="2">
    <location>
        <begin position="170"/>
        <end position="250"/>
    </location>
</feature>
<keyword evidence="5" id="KW-1185">Reference proteome</keyword>
<evidence type="ECO:0000313" key="5">
    <source>
        <dbReference type="Proteomes" id="UP000008370"/>
    </source>
</evidence>
<dbReference type="EMBL" id="JH930473">
    <property type="protein sequence ID" value="EKM53887.1"/>
    <property type="molecule type" value="Genomic_DNA"/>
</dbReference>
<feature type="region of interest" description="Disordered" evidence="2">
    <location>
        <begin position="350"/>
        <end position="400"/>
    </location>
</feature>
<dbReference type="RefSeq" id="XP_007396599.1">
    <property type="nucleotide sequence ID" value="XM_007396537.1"/>
</dbReference>
<feature type="compositionally biased region" description="Basic and acidic residues" evidence="2">
    <location>
        <begin position="474"/>
        <end position="484"/>
    </location>
</feature>
<feature type="coiled-coil region" evidence="1">
    <location>
        <begin position="430"/>
        <end position="457"/>
    </location>
</feature>
<dbReference type="Proteomes" id="UP000008370">
    <property type="component" value="Unassembled WGS sequence"/>
</dbReference>
<name>K5WTY8_PHACS</name>
<keyword evidence="3" id="KW-0472">Membrane</keyword>
<dbReference type="Gene3D" id="2.60.120.260">
    <property type="entry name" value="Galactose-binding domain-like"/>
    <property type="match status" value="1"/>
</dbReference>
<protein>
    <submittedName>
        <fullName evidence="4">Uncharacterized protein</fullName>
    </submittedName>
</protein>
<dbReference type="InParanoid" id="K5WTY8"/>
<dbReference type="GeneID" id="18912890"/>
<proteinExistence type="predicted"/>
<feature type="compositionally biased region" description="Low complexity" evidence="2">
    <location>
        <begin position="186"/>
        <end position="250"/>
    </location>
</feature>